<dbReference type="SUPFAM" id="SSF56281">
    <property type="entry name" value="Metallo-hydrolase/oxidoreductase"/>
    <property type="match status" value="1"/>
</dbReference>
<dbReference type="InterPro" id="IPR050855">
    <property type="entry name" value="NDM-1-like"/>
</dbReference>
<accession>A0A6J4UTT6</accession>
<proteinExistence type="predicted"/>
<dbReference type="EMBL" id="CADCWG010000163">
    <property type="protein sequence ID" value="CAA9560698.1"/>
    <property type="molecule type" value="Genomic_DNA"/>
</dbReference>
<evidence type="ECO:0000313" key="2">
    <source>
        <dbReference type="EMBL" id="CAA9560698.1"/>
    </source>
</evidence>
<dbReference type="Pfam" id="PF00753">
    <property type="entry name" value="Lactamase_B"/>
    <property type="match status" value="1"/>
</dbReference>
<dbReference type="InterPro" id="IPR036866">
    <property type="entry name" value="RibonucZ/Hydroxyglut_hydro"/>
</dbReference>
<organism evidence="2">
    <name type="scientific">uncultured Thermomicrobiales bacterium</name>
    <dbReference type="NCBI Taxonomy" id="1645740"/>
    <lineage>
        <taxon>Bacteria</taxon>
        <taxon>Pseudomonadati</taxon>
        <taxon>Thermomicrobiota</taxon>
        <taxon>Thermomicrobia</taxon>
        <taxon>Thermomicrobiales</taxon>
        <taxon>environmental samples</taxon>
    </lineage>
</organism>
<sequence>MGTVGGGVTIEEVAPGVYRLPFAVGTKPLAMYVLAGDGLTLIDTGLTDTPEAIYLPAIAELGRRPDEVRLVLITHADADHIGGDRAARTLFPHALLACHAADARWVADPAVLSAERYDGFRPFGLRYDDETFATLDGWMFSGRPEPADLLFQGGERIRLAGDDWLDVVHVPGHTAGHLALHNPAGGYALIGDAVFGASQLDTGGAKAAAPPYVAVAPYRATVDRLAALGIGTLLTCHYPVMRGGEVGTFLAESRAWADRAEAAIEEALREAAAPLTLGEAIERTDPELGPFQNPRELQWALRAHLEQAAARGRARAVDHSGITAWVHAGA</sequence>
<gene>
    <name evidence="2" type="ORF">AVDCRST_MAG49-2534</name>
</gene>
<reference evidence="2" key="1">
    <citation type="submission" date="2020-02" db="EMBL/GenBank/DDBJ databases">
        <authorList>
            <person name="Meier V. D."/>
        </authorList>
    </citation>
    <scope>NUCLEOTIDE SEQUENCE</scope>
    <source>
        <strain evidence="2">AVDCRST_MAG49</strain>
    </source>
</reference>
<name>A0A6J4UTT6_9BACT</name>
<dbReference type="PANTHER" id="PTHR42951">
    <property type="entry name" value="METALLO-BETA-LACTAMASE DOMAIN-CONTAINING"/>
    <property type="match status" value="1"/>
</dbReference>
<dbReference type="InterPro" id="IPR001279">
    <property type="entry name" value="Metallo-B-lactamas"/>
</dbReference>
<protein>
    <recommendedName>
        <fullName evidence="1">Metallo-beta-lactamase domain-containing protein</fullName>
    </recommendedName>
</protein>
<evidence type="ECO:0000259" key="1">
    <source>
        <dbReference type="SMART" id="SM00849"/>
    </source>
</evidence>
<dbReference type="AlphaFoldDB" id="A0A6J4UTT6"/>
<feature type="domain" description="Metallo-beta-lactamase" evidence="1">
    <location>
        <begin position="28"/>
        <end position="237"/>
    </location>
</feature>
<dbReference type="SMART" id="SM00849">
    <property type="entry name" value="Lactamase_B"/>
    <property type="match status" value="1"/>
</dbReference>
<dbReference type="Gene3D" id="3.60.15.10">
    <property type="entry name" value="Ribonuclease Z/Hydroxyacylglutathione hydrolase-like"/>
    <property type="match status" value="1"/>
</dbReference>